<dbReference type="GO" id="GO:0008270">
    <property type="term" value="F:zinc ion binding"/>
    <property type="evidence" value="ECO:0007669"/>
    <property type="project" value="InterPro"/>
</dbReference>
<dbReference type="InterPro" id="IPR016192">
    <property type="entry name" value="APOBEC/CMP_deaminase_Zn-bd"/>
</dbReference>
<dbReference type="Gene3D" id="3.40.140.10">
    <property type="entry name" value="Cytidine Deaminase, domain 2"/>
    <property type="match status" value="1"/>
</dbReference>
<dbReference type="InterPro" id="IPR016193">
    <property type="entry name" value="Cytidine_deaminase-like"/>
</dbReference>
<dbReference type="PROSITE" id="PS51257">
    <property type="entry name" value="PROKAR_LIPOPROTEIN"/>
    <property type="match status" value="1"/>
</dbReference>
<feature type="compositionally biased region" description="Low complexity" evidence="4">
    <location>
        <begin position="112"/>
        <end position="129"/>
    </location>
</feature>
<dbReference type="AlphaFoldDB" id="A0A087GBA5"/>
<keyword evidence="3" id="KW-0862">Zinc</keyword>
<feature type="domain" description="CMP/dCMP-type deaminase" evidence="6">
    <location>
        <begin position="300"/>
        <end position="428"/>
    </location>
</feature>
<evidence type="ECO:0000259" key="6">
    <source>
        <dbReference type="PROSITE" id="PS51747"/>
    </source>
</evidence>
<reference evidence="8" key="1">
    <citation type="journal article" date="2015" name="Nat. Plants">
        <title>Genome expansion of Arabis alpina linked with retrotransposition and reduced symmetric DNA methylation.</title>
        <authorList>
            <person name="Willing E.M."/>
            <person name="Rawat V."/>
            <person name="Mandakova T."/>
            <person name="Maumus F."/>
            <person name="James G.V."/>
            <person name="Nordstroem K.J."/>
            <person name="Becker C."/>
            <person name="Warthmann N."/>
            <person name="Chica C."/>
            <person name="Szarzynska B."/>
            <person name="Zytnicki M."/>
            <person name="Albani M.C."/>
            <person name="Kiefer C."/>
            <person name="Bergonzi S."/>
            <person name="Castaings L."/>
            <person name="Mateos J.L."/>
            <person name="Berns M.C."/>
            <person name="Bujdoso N."/>
            <person name="Piofczyk T."/>
            <person name="de Lorenzo L."/>
            <person name="Barrero-Sicilia C."/>
            <person name="Mateos I."/>
            <person name="Piednoel M."/>
            <person name="Hagmann J."/>
            <person name="Chen-Min-Tao R."/>
            <person name="Iglesias-Fernandez R."/>
            <person name="Schuster S.C."/>
            <person name="Alonso-Blanco C."/>
            <person name="Roudier F."/>
            <person name="Carbonero P."/>
            <person name="Paz-Ares J."/>
            <person name="Davis S.J."/>
            <person name="Pecinka A."/>
            <person name="Quesneville H."/>
            <person name="Colot V."/>
            <person name="Lysak M.A."/>
            <person name="Weigel D."/>
            <person name="Coupland G."/>
            <person name="Schneeberger K."/>
        </authorList>
    </citation>
    <scope>NUCLEOTIDE SEQUENCE [LARGE SCALE GENOMIC DNA]</scope>
    <source>
        <strain evidence="8">cv. Pajares</strain>
    </source>
</reference>
<dbReference type="PROSITE" id="PS00903">
    <property type="entry name" value="CYT_DCMP_DEAMINASES_1"/>
    <property type="match status" value="1"/>
</dbReference>
<feature type="compositionally biased region" description="Polar residues" evidence="4">
    <location>
        <begin position="58"/>
        <end position="106"/>
    </location>
</feature>
<dbReference type="Pfam" id="PF00383">
    <property type="entry name" value="dCMP_cyt_deam_1"/>
    <property type="match status" value="1"/>
</dbReference>
<dbReference type="OrthoDB" id="659at2759"/>
<feature type="compositionally biased region" description="Polar residues" evidence="4">
    <location>
        <begin position="143"/>
        <end position="152"/>
    </location>
</feature>
<dbReference type="EMBL" id="CM002876">
    <property type="protein sequence ID" value="KFK27157.1"/>
    <property type="molecule type" value="Genomic_DNA"/>
</dbReference>
<dbReference type="Gramene" id="KFK27157">
    <property type="protein sequence ID" value="KFK27157"/>
    <property type="gene ID" value="AALP_AA8G342800"/>
</dbReference>
<feature type="compositionally biased region" description="Low complexity" evidence="4">
    <location>
        <begin position="249"/>
        <end position="271"/>
    </location>
</feature>
<organism evidence="7 8">
    <name type="scientific">Arabis alpina</name>
    <name type="common">Alpine rock-cress</name>
    <dbReference type="NCBI Taxonomy" id="50452"/>
    <lineage>
        <taxon>Eukaryota</taxon>
        <taxon>Viridiplantae</taxon>
        <taxon>Streptophyta</taxon>
        <taxon>Embryophyta</taxon>
        <taxon>Tracheophyta</taxon>
        <taxon>Spermatophyta</taxon>
        <taxon>Magnoliopsida</taxon>
        <taxon>eudicotyledons</taxon>
        <taxon>Gunneridae</taxon>
        <taxon>Pentapetalae</taxon>
        <taxon>rosids</taxon>
        <taxon>malvids</taxon>
        <taxon>Brassicales</taxon>
        <taxon>Brassicaceae</taxon>
        <taxon>Arabideae</taxon>
        <taxon>Arabis</taxon>
    </lineage>
</organism>
<feature type="region of interest" description="Disordered" evidence="4">
    <location>
        <begin position="24"/>
        <end position="276"/>
    </location>
</feature>
<protein>
    <recommendedName>
        <fullName evidence="6">CMP/dCMP-type deaminase domain-containing protein</fullName>
    </recommendedName>
</protein>
<feature type="chain" id="PRO_5001821958" description="CMP/dCMP-type deaminase domain-containing protein" evidence="5">
    <location>
        <begin position="20"/>
        <end position="492"/>
    </location>
</feature>
<evidence type="ECO:0000313" key="7">
    <source>
        <dbReference type="EMBL" id="KFK27157.1"/>
    </source>
</evidence>
<keyword evidence="1" id="KW-0479">Metal-binding</keyword>
<evidence type="ECO:0000256" key="4">
    <source>
        <dbReference type="SAM" id="MobiDB-lite"/>
    </source>
</evidence>
<feature type="compositionally biased region" description="Low complexity" evidence="4">
    <location>
        <begin position="199"/>
        <end position="217"/>
    </location>
</feature>
<name>A0A087GBA5_ARAAL</name>
<keyword evidence="5" id="KW-0732">Signal</keyword>
<evidence type="ECO:0000313" key="8">
    <source>
        <dbReference type="Proteomes" id="UP000029120"/>
    </source>
</evidence>
<evidence type="ECO:0000256" key="1">
    <source>
        <dbReference type="ARBA" id="ARBA00022723"/>
    </source>
</evidence>
<accession>A0A087GBA5</accession>
<dbReference type="FunFam" id="3.40.140.10:FF:000065">
    <property type="entry name" value="tRNA-specific adenosine deaminase 2"/>
    <property type="match status" value="1"/>
</dbReference>
<dbReference type="PANTHER" id="PTHR11079">
    <property type="entry name" value="CYTOSINE DEAMINASE FAMILY MEMBER"/>
    <property type="match status" value="1"/>
</dbReference>
<dbReference type="GO" id="GO:0052717">
    <property type="term" value="F:tRNA-specific adenosine-34 deaminase activity"/>
    <property type="evidence" value="ECO:0007669"/>
    <property type="project" value="UniProtKB-EC"/>
</dbReference>
<dbReference type="PROSITE" id="PS51747">
    <property type="entry name" value="CYT_DCMP_DEAMINASES_2"/>
    <property type="match status" value="1"/>
</dbReference>
<feature type="compositionally biased region" description="Polar residues" evidence="4">
    <location>
        <begin position="163"/>
        <end position="194"/>
    </location>
</feature>
<feature type="compositionally biased region" description="Polar residues" evidence="4">
    <location>
        <begin position="218"/>
        <end position="235"/>
    </location>
</feature>
<dbReference type="Proteomes" id="UP000029120">
    <property type="component" value="Chromosome 8"/>
</dbReference>
<sequence length="492" mass="52042">MMNRFLVLSCFVFLVSVSCNVKGDNAPAESPRLAKKQRPPVIITPVSPPVKSRRVTSPVKSPTSSQTPTLHPPTIQNSTIAHSPTKQTSPTKSPVKTHVSSPTTSKFPVLAPAISPVSSPTTSTPLKSPVFASPSKSPEHSPDSSPVSSRTIETPLKSPVFSPATSPVFSPTIASPSKSPEHSPATSPVSSRSFATPLASPVIAPATSPVSPPTTISGKSPISAPTMSPTASIESPATAPANQPPIPADAPEIAATSPVTTPGIPSSPSTPANAPDIFPYGRGPVLLYKVMAPVKEDHCEDSYTYMGFALHQAKLALEALEVPVGCVILEDGKVIASGRNRTNETRNATRHAEMEAIDQLIGQWRKNRLSPSQVAEKFSKCVLYVTCEPCIMCASALSFLAMKEVYYGCANDKFGGCGSILSLHLGNSQPSDLVSTSDEYQRGKGYKCIGGIMAEEAVSLFKCFYEQGNPNAPRPHRPVVQRERGLDAKNML</sequence>
<dbReference type="InterPro" id="IPR002125">
    <property type="entry name" value="CMP_dCMP_dom"/>
</dbReference>
<dbReference type="eggNOG" id="KOG1018">
    <property type="taxonomic scope" value="Eukaryota"/>
</dbReference>
<evidence type="ECO:0000256" key="5">
    <source>
        <dbReference type="SAM" id="SignalP"/>
    </source>
</evidence>
<dbReference type="SUPFAM" id="SSF53927">
    <property type="entry name" value="Cytidine deaminase-like"/>
    <property type="match status" value="1"/>
</dbReference>
<dbReference type="PANTHER" id="PTHR11079:SF149">
    <property type="entry name" value="TRNA-SPECIFIC ADENOSINE DEAMINASE 2"/>
    <property type="match status" value="1"/>
</dbReference>
<evidence type="ECO:0000256" key="2">
    <source>
        <dbReference type="ARBA" id="ARBA00022801"/>
    </source>
</evidence>
<keyword evidence="8" id="KW-1185">Reference proteome</keyword>
<feature type="signal peptide" evidence="5">
    <location>
        <begin position="1"/>
        <end position="19"/>
    </location>
</feature>
<dbReference type="CDD" id="cd01285">
    <property type="entry name" value="nucleoside_deaminase"/>
    <property type="match status" value="1"/>
</dbReference>
<keyword evidence="2" id="KW-0378">Hydrolase</keyword>
<evidence type="ECO:0000256" key="3">
    <source>
        <dbReference type="ARBA" id="ARBA00022833"/>
    </source>
</evidence>
<gene>
    <name evidence="7" type="ordered locus">AALP_Aa8g342800</name>
</gene>
<dbReference type="GO" id="GO:0002100">
    <property type="term" value="P:tRNA wobble adenosine to inosine editing"/>
    <property type="evidence" value="ECO:0007669"/>
    <property type="project" value="InterPro"/>
</dbReference>
<proteinExistence type="predicted"/>